<dbReference type="RefSeq" id="WP_057084295.1">
    <property type="nucleotide sequence ID" value="NZ_CP104920.1"/>
</dbReference>
<reference evidence="4 6" key="1">
    <citation type="submission" date="2023-10" db="EMBL/GenBank/DDBJ databases">
        <title>Clonality and diversity in the soft rot Dickeya solani phytopathogen.</title>
        <authorList>
            <person name="Pedron J."/>
            <person name="Van Gijisegem F."/>
            <person name="Portier P."/>
            <person name="Taghouti G."/>
        </authorList>
    </citation>
    <scope>NUCLEOTIDE SEQUENCE [LARGE SCALE GENOMIC DNA]</scope>
    <source>
        <strain evidence="4 6">FVG2-MFV017-A9</strain>
    </source>
</reference>
<dbReference type="AlphaFoldDB" id="A0AAX4F402"/>
<dbReference type="EMBL" id="CP136339">
    <property type="protein sequence ID" value="WOA54208.1"/>
    <property type="molecule type" value="Genomic_DNA"/>
</dbReference>
<evidence type="ECO:0000256" key="1">
    <source>
        <dbReference type="ARBA" id="ARBA00004613"/>
    </source>
</evidence>
<dbReference type="PANTHER" id="PTHR34399:SF3">
    <property type="entry name" value="AVID PROTEIN-RELATED"/>
    <property type="match status" value="1"/>
</dbReference>
<dbReference type="PANTHER" id="PTHR34399">
    <property type="entry name" value="AVIDIN-RELATED"/>
    <property type="match status" value="1"/>
</dbReference>
<evidence type="ECO:0000313" key="5">
    <source>
        <dbReference type="EMBL" id="WOA54208.1"/>
    </source>
</evidence>
<dbReference type="SUPFAM" id="SSF50876">
    <property type="entry name" value="Avidin/streptavidin"/>
    <property type="match status" value="1"/>
</dbReference>
<dbReference type="Pfam" id="PF01382">
    <property type="entry name" value="Avidin"/>
    <property type="match status" value="1"/>
</dbReference>
<dbReference type="InterPro" id="IPR005468">
    <property type="entry name" value="Avidin/str"/>
</dbReference>
<dbReference type="InterPro" id="IPR051764">
    <property type="entry name" value="Avidin/Streptavidin-rel"/>
</dbReference>
<organism evidence="5 7">
    <name type="scientific">Dickeya solani</name>
    <dbReference type="NCBI Taxonomy" id="1089444"/>
    <lineage>
        <taxon>Bacteria</taxon>
        <taxon>Pseudomonadati</taxon>
        <taxon>Pseudomonadota</taxon>
        <taxon>Gammaproteobacteria</taxon>
        <taxon>Enterobacterales</taxon>
        <taxon>Pectobacteriaceae</taxon>
        <taxon>Dickeya</taxon>
    </lineage>
</organism>
<dbReference type="Proteomes" id="UP001304423">
    <property type="component" value="Chromosome"/>
</dbReference>
<protein>
    <submittedName>
        <fullName evidence="5">Avidin/streptavidin family protein</fullName>
    </submittedName>
</protein>
<comment type="subcellular location">
    <subcellularLocation>
        <location evidence="1">Secreted</location>
    </subcellularLocation>
</comment>
<dbReference type="PROSITE" id="PS51326">
    <property type="entry name" value="AVIDIN_2"/>
    <property type="match status" value="1"/>
</dbReference>
<name>A0AAX4F402_9GAMM</name>
<dbReference type="EMBL" id="JAWLLM010000011">
    <property type="protein sequence ID" value="MDV7042652.1"/>
    <property type="molecule type" value="Genomic_DNA"/>
</dbReference>
<evidence type="ECO:0000256" key="2">
    <source>
        <dbReference type="ARBA" id="ARBA00022525"/>
    </source>
</evidence>
<keyword evidence="3" id="KW-0732">Signal</keyword>
<dbReference type="InterPro" id="IPR036896">
    <property type="entry name" value="Avidin-like_sf"/>
</dbReference>
<proteinExistence type="predicted"/>
<dbReference type="Proteomes" id="UP001187868">
    <property type="component" value="Unassembled WGS sequence"/>
</dbReference>
<keyword evidence="6" id="KW-1185">Reference proteome</keyword>
<dbReference type="GO" id="GO:0009374">
    <property type="term" value="F:biotin binding"/>
    <property type="evidence" value="ECO:0007669"/>
    <property type="project" value="InterPro"/>
</dbReference>
<dbReference type="GO" id="GO:0005576">
    <property type="term" value="C:extracellular region"/>
    <property type="evidence" value="ECO:0007669"/>
    <property type="project" value="UniProtKB-SubCell"/>
</dbReference>
<evidence type="ECO:0000313" key="4">
    <source>
        <dbReference type="EMBL" id="MDV7042652.1"/>
    </source>
</evidence>
<accession>A0AAX4F402</accession>
<gene>
    <name evidence="4" type="ORF">RUJ08_10980</name>
    <name evidence="5" type="ORF">RXA29_08310</name>
</gene>
<keyword evidence="2" id="KW-0964">Secreted</keyword>
<evidence type="ECO:0000313" key="6">
    <source>
        <dbReference type="Proteomes" id="UP001187868"/>
    </source>
</evidence>
<sequence>MHQENALAIAKVGSGLVVDFSGNWKNELGSTVILQQNNNTLSGTYVSAVSNSGTSTIGDLVGYVDGDLIAFVVHWRDFQAITSWVGQLAPGSSPDTIKTLWQMTSQVNPGNEWASINAGADDFVREVI</sequence>
<reference evidence="5" key="2">
    <citation type="submission" date="2023-10" db="EMBL/GenBank/DDBJ databases">
        <title>Clonality and diversity in the soft rot Dickeya solani phytopathogen.</title>
        <authorList>
            <person name="Pedron J."/>
            <person name="Van Gijsegem F."/>
            <person name="Portier P."/>
            <person name="Taghouti G."/>
        </authorList>
    </citation>
    <scope>NUCLEOTIDE SEQUENCE</scope>
    <source>
        <strain evidence="5">CFBP5647</strain>
    </source>
</reference>
<dbReference type="Gene3D" id="2.40.128.30">
    <property type="entry name" value="Avidin-like"/>
    <property type="match status" value="1"/>
</dbReference>
<evidence type="ECO:0000256" key="3">
    <source>
        <dbReference type="ARBA" id="ARBA00022729"/>
    </source>
</evidence>
<evidence type="ECO:0000313" key="7">
    <source>
        <dbReference type="Proteomes" id="UP001304423"/>
    </source>
</evidence>